<dbReference type="Proteomes" id="UP000030428">
    <property type="component" value="Unassembled WGS sequence"/>
</dbReference>
<protein>
    <recommendedName>
        <fullName evidence="1">DUF5615 domain-containing protein</fullName>
    </recommendedName>
</protein>
<name>A0A0A6PCS9_9GAMM</name>
<gene>
    <name evidence="2" type="ORF">PN36_33190</name>
</gene>
<evidence type="ECO:0000313" key="3">
    <source>
        <dbReference type="Proteomes" id="UP000030428"/>
    </source>
</evidence>
<accession>A0A0A6PCS9</accession>
<organism evidence="2 3">
    <name type="scientific">Candidatus Thiomargarita nelsonii</name>
    <dbReference type="NCBI Taxonomy" id="1003181"/>
    <lineage>
        <taxon>Bacteria</taxon>
        <taxon>Pseudomonadati</taxon>
        <taxon>Pseudomonadota</taxon>
        <taxon>Gammaproteobacteria</taxon>
        <taxon>Thiotrichales</taxon>
        <taxon>Thiotrichaceae</taxon>
        <taxon>Thiomargarita</taxon>
    </lineage>
</organism>
<reference evidence="2 3" key="1">
    <citation type="journal article" date="2016" name="Front. Microbiol.">
        <title>Single-Cell (Meta-)Genomics of a Dimorphic Candidatus Thiomargarita nelsonii Reveals Genomic Plasticity.</title>
        <authorList>
            <person name="Flood B.E."/>
            <person name="Fliss P."/>
            <person name="Jones D.S."/>
            <person name="Dick G.J."/>
            <person name="Jain S."/>
            <person name="Kaster A.K."/>
            <person name="Winkel M."/>
            <person name="Mussmann M."/>
            <person name="Bailey J."/>
        </authorList>
    </citation>
    <scope>NUCLEOTIDE SEQUENCE [LARGE SCALE GENOMIC DNA]</scope>
    <source>
        <strain evidence="2">Hydrate Ridge</strain>
    </source>
</reference>
<evidence type="ECO:0000313" key="2">
    <source>
        <dbReference type="EMBL" id="KHD08590.1"/>
    </source>
</evidence>
<proteinExistence type="predicted"/>
<evidence type="ECO:0000259" key="1">
    <source>
        <dbReference type="Pfam" id="PF18480"/>
    </source>
</evidence>
<feature type="domain" description="DUF5615" evidence="1">
    <location>
        <begin position="1"/>
        <end position="81"/>
    </location>
</feature>
<dbReference type="Pfam" id="PF18480">
    <property type="entry name" value="DUF5615"/>
    <property type="match status" value="1"/>
</dbReference>
<dbReference type="AlphaFoldDB" id="A0A0A6PCS9"/>
<comment type="caution">
    <text evidence="2">The sequence shown here is derived from an EMBL/GenBank/DDBJ whole genome shotgun (WGS) entry which is preliminary data.</text>
</comment>
<keyword evidence="3" id="KW-1185">Reference proteome</keyword>
<dbReference type="EMBL" id="JSZA02000328">
    <property type="protein sequence ID" value="KHD08590.1"/>
    <property type="molecule type" value="Genomic_DNA"/>
</dbReference>
<dbReference type="InterPro" id="IPR041049">
    <property type="entry name" value="DUF5615"/>
</dbReference>
<sequence length="108" mass="12090">MKLLLDECIDRRLARELKGEHVIKTVPQMGWATIKNGKLLALAETEFDVFITVDRNLSFQQNLPKFNIAVLVLHAGSNRLADLKPLVPQILIKLPNMSKGKAESVSID</sequence>